<proteinExistence type="predicted"/>
<dbReference type="EMBL" id="CP025096">
    <property type="protein sequence ID" value="AUD02179.1"/>
    <property type="molecule type" value="Genomic_DNA"/>
</dbReference>
<evidence type="ECO:0000313" key="1">
    <source>
        <dbReference type="EMBL" id="AUD02179.1"/>
    </source>
</evidence>
<reference evidence="1 2" key="1">
    <citation type="submission" date="2017-11" db="EMBL/GenBank/DDBJ databases">
        <title>Taxonomic description and genome sequences of Spirosoma HA7 sp. nov., isolated from pollen microhabitat of Corylus avellana.</title>
        <authorList>
            <person name="Ambika Manirajan B."/>
            <person name="Suarez C."/>
            <person name="Ratering S."/>
            <person name="Geissler-Plaum R."/>
            <person name="Cardinale M."/>
            <person name="Sylvia S."/>
        </authorList>
    </citation>
    <scope>NUCLEOTIDE SEQUENCE [LARGE SCALE GENOMIC DNA]</scope>
    <source>
        <strain evidence="1 2">HA7</strain>
    </source>
</reference>
<accession>A0A2K8YX52</accession>
<dbReference type="Proteomes" id="UP000232883">
    <property type="component" value="Chromosome"/>
</dbReference>
<dbReference type="RefSeq" id="WP_100987898.1">
    <property type="nucleotide sequence ID" value="NZ_CP025096.1"/>
</dbReference>
<name>A0A2K8YX52_9BACT</name>
<dbReference type="KEGG" id="spir:CWM47_10310"/>
<evidence type="ECO:0000313" key="2">
    <source>
        <dbReference type="Proteomes" id="UP000232883"/>
    </source>
</evidence>
<keyword evidence="2" id="KW-1185">Reference proteome</keyword>
<sequence>MLSNQIPQSETDRRLHCEQIQHNHALKQFIDHYADVSGNALPNSYLTNAFVYQFYKGGEPVAGFIFNTIEQNPLRYFFYLDKPVYKQLLIEEDIKESDILEITGNWKSSILSIPETIYYYAKMIEQATNHAKQLNKHLLLGGSVIKPVKKIQQMLLSQVIYNGPISTDHQSLVKKEMPLLKLYMSPVKHIRLRVVVVLIKLFLPKFLKNVMNKLLNR</sequence>
<dbReference type="OrthoDB" id="9883283at2"/>
<gene>
    <name evidence="1" type="ORF">CWM47_10310</name>
</gene>
<organism evidence="1 2">
    <name type="scientific">Spirosoma pollinicola</name>
    <dbReference type="NCBI Taxonomy" id="2057025"/>
    <lineage>
        <taxon>Bacteria</taxon>
        <taxon>Pseudomonadati</taxon>
        <taxon>Bacteroidota</taxon>
        <taxon>Cytophagia</taxon>
        <taxon>Cytophagales</taxon>
        <taxon>Cytophagaceae</taxon>
        <taxon>Spirosoma</taxon>
    </lineage>
</organism>
<dbReference type="AlphaFoldDB" id="A0A2K8YX52"/>
<protein>
    <submittedName>
        <fullName evidence="1">Uncharacterized protein</fullName>
    </submittedName>
</protein>